<gene>
    <name evidence="15" type="primary">TBCE</name>
</gene>
<evidence type="ECO:0000256" key="9">
    <source>
        <dbReference type="ARBA" id="ARBA00023186"/>
    </source>
</evidence>
<accession>A0A8U7MNX7</accession>
<evidence type="ECO:0000256" key="10">
    <source>
        <dbReference type="ARBA" id="ARBA00023212"/>
    </source>
</evidence>
<comment type="function">
    <text evidence="12">Tubulin-folding protein; involved in the second step of the tubulin folding pathway and in the regulation of tubulin heterodimer dissociation. Required for correct organization of microtubule cytoskeleton and mitotic splindle, and maintenance of the neuronal microtubule network.</text>
</comment>
<dbReference type="InterPro" id="IPR000938">
    <property type="entry name" value="CAP-Gly_domain"/>
</dbReference>
<dbReference type="Proteomes" id="UP000694553">
    <property type="component" value="Unassembled WGS sequence"/>
</dbReference>
<dbReference type="GO" id="GO:0007010">
    <property type="term" value="P:cytoskeleton organization"/>
    <property type="evidence" value="ECO:0007669"/>
    <property type="project" value="TreeGrafter"/>
</dbReference>
<dbReference type="InterPro" id="IPR029071">
    <property type="entry name" value="Ubiquitin-like_domsf"/>
</dbReference>
<evidence type="ECO:0000256" key="11">
    <source>
        <dbReference type="ARBA" id="ARBA00030180"/>
    </source>
</evidence>
<dbReference type="Ensembl" id="ENSCMUT00000002393.2">
    <property type="protein sequence ID" value="ENSCMUP00000002221.2"/>
    <property type="gene ID" value="ENSCMUG00000001524.2"/>
</dbReference>
<keyword evidence="10" id="KW-0206">Cytoskeleton</keyword>
<protein>
    <recommendedName>
        <fullName evidence="3">Tubulin-specific chaperone E</fullName>
    </recommendedName>
    <alternativeName>
        <fullName evidence="11">Tubulin-folding cofactor E</fullName>
    </alternativeName>
</protein>
<keyword evidence="6" id="KW-0433">Leucine-rich repeat</keyword>
<accession>A0A8C3DCN6</accession>
<dbReference type="Pfam" id="PF01302">
    <property type="entry name" value="CAP_GLY"/>
    <property type="match status" value="1"/>
</dbReference>
<evidence type="ECO:0000256" key="12">
    <source>
        <dbReference type="ARBA" id="ARBA00045331"/>
    </source>
</evidence>
<sequence length="692" mass="76656">MLRGALLLCESPTFSSAAAPRERPSLELRTRNHLLLRVGSPLPQGFAHRALLYTRAALPQASLLRPHIPPQVCAYSERAAIPRDGRDTPARGRGAAASLPGTAPRARLALLERLPLTPRHSGSCSPGPASPCGWLPSTNCTTQKALRRRRPGSGSSTDSSCPGMAAGVPPDALGRRVSCGTDYGTVRYVGSVSRTAGIWLGVEWDDPQRGKHDGSYEGTQYFKCRHPKGGSFIRPNKANFGVDFLTAVKDRYGLKDKQDVQYGTGNTVVFGTKTVEFVGMDSVAEQQRQLNKLVDISVRECAVSHAGQEEEISRTCANMRHINLSKNLISSWETVVAIASRVQNLETLNVSENKMRFPSTSTFISSGFSNLKILALNQTGITWTEVLLCAQGWPVLEELYLSSNNITVLERPDTVLQTLKLLDLSDNQLLDGNQLHLIAQLPRLEQLILRNTGISSIHFPDAGFGCKTKMFPSLKRLAINDNKISQWSSINELDKLPSLRALQCNNNPFTDTEKNPETLIQLIIAKISQLEVLNNCEILPAERRGAELDYRKIFGKDWLEAGGHWNPEKNKPREEFLAAHPRYPALCLKYGAPEEGELKGQQPLTLKNQLLTLTIKCPEKPEQKPVEKKLPESMTIQKVKGLLYRLLKIPGSELKLSYESSKLEGKEVELDNDLKPLQFYSIESGDCVLVRW</sequence>
<dbReference type="FunFam" id="3.10.20.90:FF:000173">
    <property type="entry name" value="Tubulin-specific chaperone E"/>
    <property type="match status" value="1"/>
</dbReference>
<dbReference type="PROSITE" id="PS00845">
    <property type="entry name" value="CAP_GLY_1"/>
    <property type="match status" value="1"/>
</dbReference>
<dbReference type="PANTHER" id="PTHR18849:SF0">
    <property type="entry name" value="CILIA- AND FLAGELLA-ASSOCIATED PROTEIN 410-RELATED"/>
    <property type="match status" value="1"/>
</dbReference>
<dbReference type="Pfam" id="PF14560">
    <property type="entry name" value="Ubiquitin_2"/>
    <property type="match status" value="1"/>
</dbReference>
<evidence type="ECO:0000256" key="4">
    <source>
        <dbReference type="ARBA" id="ARBA00022490"/>
    </source>
</evidence>
<evidence type="ECO:0000256" key="13">
    <source>
        <dbReference type="ARBA" id="ARBA00046578"/>
    </source>
</evidence>
<keyword evidence="5" id="KW-0597">Phosphoprotein</keyword>
<comment type="similarity">
    <text evidence="2">Belongs to the TBCE family.</text>
</comment>
<evidence type="ECO:0000313" key="16">
    <source>
        <dbReference type="Proteomes" id="UP000694553"/>
    </source>
</evidence>
<reference evidence="15" key="2">
    <citation type="submission" date="2025-08" db="UniProtKB">
        <authorList>
            <consortium name="Ensembl"/>
        </authorList>
    </citation>
    <scope>IDENTIFICATION</scope>
</reference>
<evidence type="ECO:0000256" key="8">
    <source>
        <dbReference type="ARBA" id="ARBA00022990"/>
    </source>
</evidence>
<dbReference type="PANTHER" id="PTHR18849">
    <property type="entry name" value="LEUCINE RICH REPEAT PROTEIN"/>
    <property type="match status" value="1"/>
</dbReference>
<dbReference type="SMART" id="SM01052">
    <property type="entry name" value="CAP_GLY"/>
    <property type="match status" value="1"/>
</dbReference>
<dbReference type="SUPFAM" id="SSF54236">
    <property type="entry name" value="Ubiquitin-like"/>
    <property type="match status" value="1"/>
</dbReference>
<organism evidence="15 16">
    <name type="scientific">Corvus moneduloides</name>
    <name type="common">New Caledonian crow</name>
    <dbReference type="NCBI Taxonomy" id="1196302"/>
    <lineage>
        <taxon>Eukaryota</taxon>
        <taxon>Metazoa</taxon>
        <taxon>Chordata</taxon>
        <taxon>Craniata</taxon>
        <taxon>Vertebrata</taxon>
        <taxon>Euteleostomi</taxon>
        <taxon>Archelosauria</taxon>
        <taxon>Archosauria</taxon>
        <taxon>Dinosauria</taxon>
        <taxon>Saurischia</taxon>
        <taxon>Theropoda</taxon>
        <taxon>Coelurosauria</taxon>
        <taxon>Aves</taxon>
        <taxon>Neognathae</taxon>
        <taxon>Neoaves</taxon>
        <taxon>Telluraves</taxon>
        <taxon>Australaves</taxon>
        <taxon>Passeriformes</taxon>
        <taxon>Corvoidea</taxon>
        <taxon>Corvidae</taxon>
        <taxon>Corvus</taxon>
    </lineage>
</organism>
<evidence type="ECO:0000256" key="7">
    <source>
        <dbReference type="ARBA" id="ARBA00022737"/>
    </source>
</evidence>
<dbReference type="OMA" id="SEESHMF"/>
<keyword evidence="4" id="KW-0963">Cytoplasm</keyword>
<evidence type="ECO:0000313" key="15">
    <source>
        <dbReference type="Ensembl" id="ENSCMUP00000002221.2"/>
    </source>
</evidence>
<keyword evidence="7" id="KW-0677">Repeat</keyword>
<dbReference type="InterPro" id="IPR000626">
    <property type="entry name" value="Ubiquitin-like_dom"/>
</dbReference>
<name>A0A8C3DCN6_CORMO</name>
<keyword evidence="9" id="KW-0143">Chaperone</keyword>
<dbReference type="Gene3D" id="3.80.10.10">
    <property type="entry name" value="Ribonuclease Inhibitor"/>
    <property type="match status" value="2"/>
</dbReference>
<dbReference type="PROSITE" id="PS50245">
    <property type="entry name" value="CAP_GLY_2"/>
    <property type="match status" value="1"/>
</dbReference>
<dbReference type="Gene3D" id="2.30.30.190">
    <property type="entry name" value="CAP Gly-rich-like domain"/>
    <property type="match status" value="1"/>
</dbReference>
<keyword evidence="8" id="KW-0007">Acetylation</keyword>
<evidence type="ECO:0000256" key="6">
    <source>
        <dbReference type="ARBA" id="ARBA00022614"/>
    </source>
</evidence>
<dbReference type="FunFam" id="3.80.10.10:FF:001017">
    <property type="entry name" value="Tubulin-specific chaperone E"/>
    <property type="match status" value="1"/>
</dbReference>
<dbReference type="SUPFAM" id="SSF74924">
    <property type="entry name" value="Cap-Gly domain"/>
    <property type="match status" value="1"/>
</dbReference>
<reference evidence="16" key="1">
    <citation type="submission" date="2019-10" db="EMBL/GenBank/DDBJ databases">
        <title>Corvus moneduloides (New Caledonian crow) genome, bCorMon1, primary haplotype.</title>
        <authorList>
            <person name="Rutz C."/>
            <person name="Fungtammasan C."/>
            <person name="Mountcastle J."/>
            <person name="Formenti G."/>
            <person name="Chow W."/>
            <person name="Howe K."/>
            <person name="Steele M.P."/>
            <person name="Fernandes J."/>
            <person name="Gilbert M.T.P."/>
            <person name="Fedrigo O."/>
            <person name="Jarvis E.D."/>
            <person name="Gemmell N."/>
        </authorList>
    </citation>
    <scope>NUCLEOTIDE SEQUENCE [LARGE SCALE GENOMIC DNA]</scope>
</reference>
<comment type="subcellular location">
    <subcellularLocation>
        <location evidence="1">Cytoplasm</location>
        <location evidence="1">Cytoskeleton</location>
    </subcellularLocation>
</comment>
<evidence type="ECO:0000256" key="5">
    <source>
        <dbReference type="ARBA" id="ARBA00022553"/>
    </source>
</evidence>
<dbReference type="InterPro" id="IPR044079">
    <property type="entry name" value="Ubl_TBCE"/>
</dbReference>
<comment type="subunit">
    <text evidence="13">Supercomplex made of cofactors A to E. Cofactors A and D function by capturing and stabilizing tubulin in a quasi-native conformation. Cofactor E binds to the cofactor D-tubulin complex; interaction with cofactor C then causes the release of tubulin polypeptides that are committed to the native state. Cofactors B and E can form a heterodimer which binds to alpha-tubulin and enhances their ability to dissociate tubulin heterodimers. Interacts with TBCD.</text>
</comment>
<evidence type="ECO:0000256" key="3">
    <source>
        <dbReference type="ARBA" id="ARBA00015004"/>
    </source>
</evidence>
<proteinExistence type="inferred from homology"/>
<dbReference type="FunFam" id="3.80.10.10:FF:000268">
    <property type="entry name" value="Tubulin-specific chaperone E"/>
    <property type="match status" value="1"/>
</dbReference>
<reference evidence="15" key="3">
    <citation type="submission" date="2025-09" db="UniProtKB">
        <authorList>
            <consortium name="Ensembl"/>
        </authorList>
    </citation>
    <scope>IDENTIFICATION</scope>
</reference>
<dbReference type="CDD" id="cd17044">
    <property type="entry name" value="Ubl_TBCE"/>
    <property type="match status" value="1"/>
</dbReference>
<feature type="region of interest" description="Disordered" evidence="14">
    <location>
        <begin position="144"/>
        <end position="167"/>
    </location>
</feature>
<dbReference type="SUPFAM" id="SSF52058">
    <property type="entry name" value="L domain-like"/>
    <property type="match status" value="1"/>
</dbReference>
<dbReference type="AlphaFoldDB" id="A0A8C3DCN6"/>
<dbReference type="Pfam" id="PF14580">
    <property type="entry name" value="LRR_9"/>
    <property type="match status" value="1"/>
</dbReference>
<dbReference type="InterPro" id="IPR036859">
    <property type="entry name" value="CAP-Gly_dom_sf"/>
</dbReference>
<dbReference type="InterPro" id="IPR032675">
    <property type="entry name" value="LRR_dom_sf"/>
</dbReference>
<dbReference type="Gene3D" id="3.10.20.90">
    <property type="entry name" value="Phosphatidylinositol 3-kinase Catalytic Subunit, Chain A, domain 1"/>
    <property type="match status" value="1"/>
</dbReference>
<keyword evidence="16" id="KW-1185">Reference proteome</keyword>
<evidence type="ECO:0000256" key="14">
    <source>
        <dbReference type="SAM" id="MobiDB-lite"/>
    </source>
</evidence>
<evidence type="ECO:0000256" key="2">
    <source>
        <dbReference type="ARBA" id="ARBA00006286"/>
    </source>
</evidence>
<dbReference type="FunFam" id="2.30.30.190:FF:000008">
    <property type="entry name" value="Tubulin-specific chaperone E"/>
    <property type="match status" value="1"/>
</dbReference>
<evidence type="ECO:0000256" key="1">
    <source>
        <dbReference type="ARBA" id="ARBA00004245"/>
    </source>
</evidence>
<dbReference type="GO" id="GO:0005856">
    <property type="term" value="C:cytoskeleton"/>
    <property type="evidence" value="ECO:0007669"/>
    <property type="project" value="UniProtKB-SubCell"/>
</dbReference>
<dbReference type="PROSITE" id="PS50053">
    <property type="entry name" value="UBIQUITIN_2"/>
    <property type="match status" value="1"/>
</dbReference>